<dbReference type="AlphaFoldDB" id="A0A9Q1MQU5"/>
<protein>
    <submittedName>
        <fullName evidence="1">Uncharacterized protein</fullName>
    </submittedName>
</protein>
<evidence type="ECO:0000313" key="2">
    <source>
        <dbReference type="Proteomes" id="UP001152561"/>
    </source>
</evidence>
<organism evidence="1 2">
    <name type="scientific">Anisodus acutangulus</name>
    <dbReference type="NCBI Taxonomy" id="402998"/>
    <lineage>
        <taxon>Eukaryota</taxon>
        <taxon>Viridiplantae</taxon>
        <taxon>Streptophyta</taxon>
        <taxon>Embryophyta</taxon>
        <taxon>Tracheophyta</taxon>
        <taxon>Spermatophyta</taxon>
        <taxon>Magnoliopsida</taxon>
        <taxon>eudicotyledons</taxon>
        <taxon>Gunneridae</taxon>
        <taxon>Pentapetalae</taxon>
        <taxon>asterids</taxon>
        <taxon>lamiids</taxon>
        <taxon>Solanales</taxon>
        <taxon>Solanaceae</taxon>
        <taxon>Solanoideae</taxon>
        <taxon>Hyoscyameae</taxon>
        <taxon>Anisodus</taxon>
    </lineage>
</organism>
<name>A0A9Q1MQU5_9SOLA</name>
<dbReference type="OrthoDB" id="7875889at2759"/>
<reference evidence="2" key="1">
    <citation type="journal article" date="2023" name="Proc. Natl. Acad. Sci. U.S.A.">
        <title>Genomic and structural basis for evolution of tropane alkaloid biosynthesis.</title>
        <authorList>
            <person name="Wanga Y.-J."/>
            <person name="Taina T."/>
            <person name="Yua J.-Y."/>
            <person name="Lia J."/>
            <person name="Xua B."/>
            <person name="Chenc J."/>
            <person name="D'Auriad J.C."/>
            <person name="Huanga J.-P."/>
            <person name="Huanga S.-X."/>
        </authorList>
    </citation>
    <scope>NUCLEOTIDE SEQUENCE [LARGE SCALE GENOMIC DNA]</scope>
    <source>
        <strain evidence="2">cv. KIB-2019</strain>
    </source>
</reference>
<dbReference type="Proteomes" id="UP001152561">
    <property type="component" value="Unassembled WGS sequence"/>
</dbReference>
<accession>A0A9Q1MQU5</accession>
<evidence type="ECO:0000313" key="1">
    <source>
        <dbReference type="EMBL" id="KAJ8566069.1"/>
    </source>
</evidence>
<proteinExistence type="predicted"/>
<gene>
    <name evidence="1" type="ORF">K7X08_030546</name>
</gene>
<comment type="caution">
    <text evidence="1">The sequence shown here is derived from an EMBL/GenBank/DDBJ whole genome shotgun (WGS) entry which is preliminary data.</text>
</comment>
<keyword evidence="2" id="KW-1185">Reference proteome</keyword>
<sequence length="97" mass="10918">MKVLGLIHYKRVGKKSYKLVNSASLARGCSSTKLLRYIFSLKIYRCEDLCLEEMKASPTLITRQVIYCPSLSWSADGSTIFSGYTNGLIRVQGIGRY</sequence>
<dbReference type="EMBL" id="JAJAGQ010000004">
    <property type="protein sequence ID" value="KAJ8566069.1"/>
    <property type="molecule type" value="Genomic_DNA"/>
</dbReference>